<reference evidence="4 5" key="1">
    <citation type="submission" date="2018-06" db="EMBL/GenBank/DDBJ databases">
        <title>Marinomonas sp. YLB-05 draft genome sequence.</title>
        <authorList>
            <person name="Yu L."/>
            <person name="Tang X."/>
        </authorList>
    </citation>
    <scope>NUCLEOTIDE SEQUENCE [LARGE SCALE GENOMIC DNA]</scope>
    <source>
        <strain evidence="4 5">YLB-05</strain>
    </source>
</reference>
<dbReference type="CDD" id="cd04584">
    <property type="entry name" value="CBS_pair_AcuB_like"/>
    <property type="match status" value="1"/>
</dbReference>
<feature type="domain" description="CBS" evidence="3">
    <location>
        <begin position="7"/>
        <end position="70"/>
    </location>
</feature>
<organism evidence="4 5">
    <name type="scientific">Marinomonas piezotolerans</name>
    <dbReference type="NCBI Taxonomy" id="2213058"/>
    <lineage>
        <taxon>Bacteria</taxon>
        <taxon>Pseudomonadati</taxon>
        <taxon>Pseudomonadota</taxon>
        <taxon>Gammaproteobacteria</taxon>
        <taxon>Oceanospirillales</taxon>
        <taxon>Oceanospirillaceae</taxon>
        <taxon>Marinomonas</taxon>
    </lineage>
</organism>
<dbReference type="RefSeq" id="WP_115468145.1">
    <property type="nucleotide sequence ID" value="NZ_QKRA01000004.1"/>
</dbReference>
<keyword evidence="5" id="KW-1185">Reference proteome</keyword>
<dbReference type="InterPro" id="IPR051257">
    <property type="entry name" value="Diverse_CBS-Domain"/>
</dbReference>
<dbReference type="Proteomes" id="UP000254326">
    <property type="component" value="Unassembled WGS sequence"/>
</dbReference>
<feature type="domain" description="CBS" evidence="3">
    <location>
        <begin position="81"/>
        <end position="139"/>
    </location>
</feature>
<dbReference type="Gene3D" id="3.10.580.10">
    <property type="entry name" value="CBS-domain"/>
    <property type="match status" value="1"/>
</dbReference>
<sequence length="139" mass="15609">MKAIDIMTRDVITVDMDTRLPDVQVLMHSHGFHHLPVVDHGTLAGIISDRDLLRLVSPFIGKVNEQPRDTDTLNRAAHQIMTRQPITVKADTDIRDVVNWMLKTGISCVPVIDDQNQLIGIITWRDLIAHAKFADPEAS</sequence>
<dbReference type="PANTHER" id="PTHR43080">
    <property type="entry name" value="CBS DOMAIN-CONTAINING PROTEIN CBSX3, MITOCHONDRIAL"/>
    <property type="match status" value="1"/>
</dbReference>
<evidence type="ECO:0000256" key="1">
    <source>
        <dbReference type="ARBA" id="ARBA00023122"/>
    </source>
</evidence>
<dbReference type="PROSITE" id="PS51371">
    <property type="entry name" value="CBS"/>
    <property type="match status" value="2"/>
</dbReference>
<dbReference type="Pfam" id="PF00571">
    <property type="entry name" value="CBS"/>
    <property type="match status" value="2"/>
</dbReference>
<comment type="caution">
    <text evidence="4">The sequence shown here is derived from an EMBL/GenBank/DDBJ whole genome shotgun (WGS) entry which is preliminary data.</text>
</comment>
<keyword evidence="1 2" id="KW-0129">CBS domain</keyword>
<proteinExistence type="predicted"/>
<evidence type="ECO:0000259" key="3">
    <source>
        <dbReference type="PROSITE" id="PS51371"/>
    </source>
</evidence>
<accession>A0A370U8L0</accession>
<evidence type="ECO:0000313" key="4">
    <source>
        <dbReference type="EMBL" id="RDL44107.1"/>
    </source>
</evidence>
<evidence type="ECO:0000313" key="5">
    <source>
        <dbReference type="Proteomes" id="UP000254326"/>
    </source>
</evidence>
<dbReference type="InterPro" id="IPR046342">
    <property type="entry name" value="CBS_dom_sf"/>
</dbReference>
<dbReference type="SMART" id="SM00116">
    <property type="entry name" value="CBS"/>
    <property type="match status" value="2"/>
</dbReference>
<dbReference type="InterPro" id="IPR000644">
    <property type="entry name" value="CBS_dom"/>
</dbReference>
<evidence type="ECO:0000256" key="2">
    <source>
        <dbReference type="PROSITE-ProRule" id="PRU00703"/>
    </source>
</evidence>
<gene>
    <name evidence="4" type="ORF">DN730_10750</name>
</gene>
<name>A0A370U8L0_9GAMM</name>
<protein>
    <submittedName>
        <fullName evidence="4">CBS domain-containing protein</fullName>
    </submittedName>
</protein>
<dbReference type="PANTHER" id="PTHR43080:SF2">
    <property type="entry name" value="CBS DOMAIN-CONTAINING PROTEIN"/>
    <property type="match status" value="1"/>
</dbReference>
<dbReference type="OrthoDB" id="9794094at2"/>
<dbReference type="AlphaFoldDB" id="A0A370U8L0"/>
<dbReference type="EMBL" id="QKRA01000004">
    <property type="protein sequence ID" value="RDL44107.1"/>
    <property type="molecule type" value="Genomic_DNA"/>
</dbReference>
<dbReference type="SUPFAM" id="SSF54631">
    <property type="entry name" value="CBS-domain pair"/>
    <property type="match status" value="1"/>
</dbReference>